<dbReference type="RefSeq" id="WP_055039622.1">
    <property type="nucleotide sequence ID" value="NZ_CABJFX010000041.1"/>
</dbReference>
<dbReference type="PANTHER" id="PTHR40396:SF1">
    <property type="entry name" value="ATPASE AAA-TYPE CORE DOMAIN-CONTAINING PROTEIN"/>
    <property type="match status" value="1"/>
</dbReference>
<gene>
    <name evidence="4" type="ORF">DW654_09900</name>
    <name evidence="3" type="ORF">DW914_16640</name>
    <name evidence="2" type="ORF">DWY29_16935</name>
    <name evidence="1" type="ORF">RIL183_20791</name>
</gene>
<evidence type="ECO:0000313" key="4">
    <source>
        <dbReference type="EMBL" id="RHF83665.1"/>
    </source>
</evidence>
<dbReference type="Proteomes" id="UP000283701">
    <property type="component" value="Unassembled WGS sequence"/>
</dbReference>
<dbReference type="EMBL" id="QSFX01000041">
    <property type="protein sequence ID" value="RHA83415.1"/>
    <property type="molecule type" value="Genomic_DNA"/>
</dbReference>
<reference evidence="1" key="1">
    <citation type="submission" date="2015-05" db="EMBL/GenBank/DDBJ databases">
        <authorList>
            <person name="Wang D.B."/>
            <person name="Wang M."/>
        </authorList>
    </citation>
    <scope>NUCLEOTIDE SEQUENCE [LARGE SCALE GENOMIC DNA]</scope>
    <source>
        <strain evidence="1">L1-83</strain>
    </source>
</reference>
<dbReference type="EMBL" id="QRUN01000057">
    <property type="protein sequence ID" value="RGR63606.1"/>
    <property type="molecule type" value="Genomic_DNA"/>
</dbReference>
<evidence type="ECO:0000313" key="7">
    <source>
        <dbReference type="Proteomes" id="UP000283701"/>
    </source>
</evidence>
<evidence type="ECO:0000313" key="5">
    <source>
        <dbReference type="Proteomes" id="UP000049828"/>
    </source>
</evidence>
<dbReference type="Proteomes" id="UP000049828">
    <property type="component" value="Unassembled WGS sequence"/>
</dbReference>
<protein>
    <submittedName>
        <fullName evidence="1">Abortive infection protein</fullName>
    </submittedName>
</protein>
<dbReference type="EMBL" id="CVRS01000068">
    <property type="protein sequence ID" value="CRL37712.1"/>
    <property type="molecule type" value="Genomic_DNA"/>
</dbReference>
<dbReference type="OrthoDB" id="9809324at2"/>
<reference evidence="5" key="2">
    <citation type="submission" date="2015-05" db="EMBL/GenBank/DDBJ databases">
        <authorList>
            <consortium name="Pathogen Informatics"/>
        </authorList>
    </citation>
    <scope>NUCLEOTIDE SEQUENCE [LARGE SCALE GENOMIC DNA]</scope>
    <source>
        <strain evidence="5">L1-83</strain>
    </source>
</reference>
<evidence type="ECO:0000313" key="8">
    <source>
        <dbReference type="Proteomes" id="UP000285820"/>
    </source>
</evidence>
<dbReference type="AlphaFoldDB" id="A0A0M6WND7"/>
<dbReference type="Proteomes" id="UP000283492">
    <property type="component" value="Unassembled WGS sequence"/>
</dbReference>
<dbReference type="Proteomes" id="UP000285820">
    <property type="component" value="Unassembled WGS sequence"/>
</dbReference>
<name>A0A0M6WND7_9FIRM</name>
<dbReference type="PANTHER" id="PTHR40396">
    <property type="entry name" value="ATPASE-LIKE PROTEIN"/>
    <property type="match status" value="1"/>
</dbReference>
<sequence length="445" mass="51435">MKPLFYLLSLKISGIKNIEVPIELNFYKKTINNSDFDPEKYRIKAIYGENGSGKTAIITAVKILQNFLTDKNYLIDSDNQKILVETINKKTHSGFIECEVYTDFGGKKNILKYTISFEIGIDNRCHILSEKLEQKKGNYTKNSYNLVFETADGILLQLGSDEMFHEIKEKSLNLLGMQTLAVSIFTMKDLKEKYRQNDEMYYISLLILFGLSLNVSIDEADDHKNYFLREEIKTLALTEAGKGEDKLYYHLTDWGNSGQISANLILKNKFEKFEKKISRMCAFVQIFKPELCDIAIEKKDYDQFYKYNLRMIYKDYTLDQEFESRGIKKIMELFEYLDMSADGQITFIDELDANINDVYLDKLIEYFILYGNGQLCFTAHNLSPMSLLKRNKESINFISSINTVHTWANNGNQTPARAYRNGFIEDSPFNVDASDFLGILGGDDE</sequence>
<dbReference type="EMBL" id="QRHP01000010">
    <property type="protein sequence ID" value="RHF83665.1"/>
    <property type="molecule type" value="Genomic_DNA"/>
</dbReference>
<dbReference type="InterPro" id="IPR027417">
    <property type="entry name" value="P-loop_NTPase"/>
</dbReference>
<evidence type="ECO:0000313" key="6">
    <source>
        <dbReference type="Proteomes" id="UP000283492"/>
    </source>
</evidence>
<organism evidence="1 5">
    <name type="scientific">Roseburia inulinivorans</name>
    <dbReference type="NCBI Taxonomy" id="360807"/>
    <lineage>
        <taxon>Bacteria</taxon>
        <taxon>Bacillati</taxon>
        <taxon>Bacillota</taxon>
        <taxon>Clostridia</taxon>
        <taxon>Lachnospirales</taxon>
        <taxon>Lachnospiraceae</taxon>
        <taxon>Roseburia</taxon>
    </lineage>
</organism>
<evidence type="ECO:0000313" key="1">
    <source>
        <dbReference type="EMBL" id="CRL37712.1"/>
    </source>
</evidence>
<evidence type="ECO:0000313" key="3">
    <source>
        <dbReference type="EMBL" id="RHA83415.1"/>
    </source>
</evidence>
<accession>A0A0M6WND7</accession>
<dbReference type="Gene3D" id="3.40.50.300">
    <property type="entry name" value="P-loop containing nucleotide triphosphate hydrolases"/>
    <property type="match status" value="1"/>
</dbReference>
<dbReference type="STRING" id="360807.ERS852392_01185"/>
<reference evidence="6 7" key="3">
    <citation type="submission" date="2018-08" db="EMBL/GenBank/DDBJ databases">
        <title>A genome reference for cultivated species of the human gut microbiota.</title>
        <authorList>
            <person name="Zou Y."/>
            <person name="Xue W."/>
            <person name="Luo G."/>
        </authorList>
    </citation>
    <scope>NUCLEOTIDE SEQUENCE [LARGE SCALE GENOMIC DNA]</scope>
    <source>
        <strain evidence="2 8">AF24-4</strain>
        <strain evidence="4 7">AM23-23AC</strain>
        <strain evidence="3 6">AM42-1AC</strain>
    </source>
</reference>
<dbReference type="SUPFAM" id="SSF52540">
    <property type="entry name" value="P-loop containing nucleoside triphosphate hydrolases"/>
    <property type="match status" value="1"/>
</dbReference>
<proteinExistence type="predicted"/>
<evidence type="ECO:0000313" key="2">
    <source>
        <dbReference type="EMBL" id="RGR63606.1"/>
    </source>
</evidence>
<keyword evidence="5" id="KW-1185">Reference proteome</keyword>